<proteinExistence type="predicted"/>
<dbReference type="Proteomes" id="UP001219933">
    <property type="component" value="Chromosome 3"/>
</dbReference>
<dbReference type="GO" id="GO:0051666">
    <property type="term" value="P:actin cortical patch localization"/>
    <property type="evidence" value="ECO:0007669"/>
    <property type="project" value="TreeGrafter"/>
</dbReference>
<dbReference type="EMBL" id="CP119879">
    <property type="protein sequence ID" value="WFD35738.1"/>
    <property type="molecule type" value="Genomic_DNA"/>
</dbReference>
<dbReference type="InterPro" id="IPR008942">
    <property type="entry name" value="ENTH_VHS"/>
</dbReference>
<sequence>MLEAAVKRTGSIGATIAELCSSKYPETSYDHIDELVETISRNAHSAAEVSRAIRKALKNEDPHVQKRALTVLEALVEFSSREFQTTFLDDKLHTRIRYLALSEPTPPGVRRKLMLILLSWHRHFMRDPDMTVVARLYVECGGVERVPEVGHIHGEPINATAPAITVTQAPAPRRDLPSLVSHRLSTANAELTSVSGTIKFAEKNANELLEAITSARGGTDILLDDRVRMLVNSLLSEQKRVVSYIHVVQDEEFLAKLVDTNDKIIDVLNRLQLAAAGGEVKTHPLGTINEDDEADVAVQAFRRLSVQDNSVPPNVLSVEVDQAIVTNSGFATAAPSRGATVDDYNSDESEADDIDIDAAKRNTVALQGTSSGTVQVPASIPPSESSLPHASSALAPSLSEKLHMLGPAAAKPA</sequence>
<dbReference type="Gene3D" id="1.20.58.160">
    <property type="match status" value="1"/>
</dbReference>
<name>A0AAF0F014_9BASI</name>
<dbReference type="Gene3D" id="1.25.40.90">
    <property type="match status" value="1"/>
</dbReference>
<reference evidence="3" key="1">
    <citation type="submission" date="2023-03" db="EMBL/GenBank/DDBJ databases">
        <title>Mating type loci evolution in Malassezia.</title>
        <authorList>
            <person name="Coelho M.A."/>
        </authorList>
    </citation>
    <scope>NUCLEOTIDE SEQUENCE</scope>
    <source>
        <strain evidence="3">CBS 11721</strain>
    </source>
</reference>
<dbReference type="GO" id="GO:0030479">
    <property type="term" value="C:actin cortical patch"/>
    <property type="evidence" value="ECO:0007669"/>
    <property type="project" value="TreeGrafter"/>
</dbReference>
<dbReference type="GO" id="GO:0006897">
    <property type="term" value="P:endocytosis"/>
    <property type="evidence" value="ECO:0007669"/>
    <property type="project" value="InterPro"/>
</dbReference>
<dbReference type="GO" id="GO:0035091">
    <property type="term" value="F:phosphatidylinositol binding"/>
    <property type="evidence" value="ECO:0007669"/>
    <property type="project" value="InterPro"/>
</dbReference>
<dbReference type="SUPFAM" id="SSF48464">
    <property type="entry name" value="ENTH/VHS domain"/>
    <property type="match status" value="1"/>
</dbReference>
<dbReference type="AlphaFoldDB" id="A0AAF0F014"/>
<feature type="region of interest" description="Disordered" evidence="1">
    <location>
        <begin position="368"/>
        <end position="394"/>
    </location>
</feature>
<dbReference type="InterPro" id="IPR045007">
    <property type="entry name" value="LSB5"/>
</dbReference>
<dbReference type="InterPro" id="IPR002014">
    <property type="entry name" value="VHS_dom"/>
</dbReference>
<dbReference type="PROSITE" id="PS50179">
    <property type="entry name" value="VHS"/>
    <property type="match status" value="1"/>
</dbReference>
<dbReference type="PANTHER" id="PTHR47789:SF1">
    <property type="entry name" value="LAS SEVENTEEN-BINDING PROTEIN 5"/>
    <property type="match status" value="1"/>
</dbReference>
<feature type="domain" description="VHS" evidence="2">
    <location>
        <begin position="19"/>
        <end position="137"/>
    </location>
</feature>
<dbReference type="InterPro" id="IPR038425">
    <property type="entry name" value="GAT_sf"/>
</dbReference>
<evidence type="ECO:0000313" key="3">
    <source>
        <dbReference type="EMBL" id="WFD35738.1"/>
    </source>
</evidence>
<organism evidence="3 4">
    <name type="scientific">Malassezia cuniculi</name>
    <dbReference type="NCBI Taxonomy" id="948313"/>
    <lineage>
        <taxon>Eukaryota</taxon>
        <taxon>Fungi</taxon>
        <taxon>Dikarya</taxon>
        <taxon>Basidiomycota</taxon>
        <taxon>Ustilaginomycotina</taxon>
        <taxon>Malasseziomycetes</taxon>
        <taxon>Malasseziales</taxon>
        <taxon>Malasseziaceae</taxon>
        <taxon>Malassezia</taxon>
    </lineage>
</organism>
<dbReference type="GO" id="GO:0043130">
    <property type="term" value="F:ubiquitin binding"/>
    <property type="evidence" value="ECO:0007669"/>
    <property type="project" value="InterPro"/>
</dbReference>
<dbReference type="SUPFAM" id="SSF89009">
    <property type="entry name" value="GAT-like domain"/>
    <property type="match status" value="1"/>
</dbReference>
<protein>
    <recommendedName>
        <fullName evidence="2">VHS domain-containing protein</fullName>
    </recommendedName>
</protein>
<dbReference type="Pfam" id="PF00790">
    <property type="entry name" value="VHS"/>
    <property type="match status" value="1"/>
</dbReference>
<evidence type="ECO:0000256" key="1">
    <source>
        <dbReference type="SAM" id="MobiDB-lite"/>
    </source>
</evidence>
<gene>
    <name evidence="3" type="ORF">MCUN1_002599</name>
</gene>
<feature type="compositionally biased region" description="Low complexity" evidence="1">
    <location>
        <begin position="381"/>
        <end position="394"/>
    </location>
</feature>
<dbReference type="GO" id="GO:0007015">
    <property type="term" value="P:actin filament organization"/>
    <property type="evidence" value="ECO:0007669"/>
    <property type="project" value="InterPro"/>
</dbReference>
<evidence type="ECO:0000259" key="2">
    <source>
        <dbReference type="PROSITE" id="PS50179"/>
    </source>
</evidence>
<keyword evidence="4" id="KW-1185">Reference proteome</keyword>
<dbReference type="PANTHER" id="PTHR47789">
    <property type="entry name" value="LAS SEVENTEEN-BINDING PROTEIN 5"/>
    <property type="match status" value="1"/>
</dbReference>
<accession>A0AAF0F014</accession>
<dbReference type="CDD" id="cd16980">
    <property type="entry name" value="VHS_Lsb5"/>
    <property type="match status" value="1"/>
</dbReference>
<evidence type="ECO:0000313" key="4">
    <source>
        <dbReference type="Proteomes" id="UP001219933"/>
    </source>
</evidence>
<dbReference type="GO" id="GO:0007034">
    <property type="term" value="P:vacuolar transport"/>
    <property type="evidence" value="ECO:0007669"/>
    <property type="project" value="UniProtKB-ARBA"/>
</dbReference>